<evidence type="ECO:0000256" key="7">
    <source>
        <dbReference type="SAM" id="MobiDB-lite"/>
    </source>
</evidence>
<dbReference type="Gene3D" id="3.90.1420.10">
    <property type="entry name" value="Rubisco LSMT, substrate-binding domain"/>
    <property type="match status" value="1"/>
</dbReference>
<sequence>MDAFTQQSQAFIAWLSSCPGAAIHPDISVADFRARGAGRGVVALQDIPADTDLFTIPRSSVISTATSDLPSRLPEVFGDLDDPWLGLILVLLYEHARGQQSPWSAYFDILPSTFDTLMYWSDAELDELQASDVRSKIGKTSADALFNSTVIPIIRKNPDVFDMPSSTHTPNQILQLAHRMGSTIMAYAFDLEKDPDAHHVDEDGYETEDEEYAALPKGMVPLADMLNADAEFNAHLFQGATSLTMKSLRPISKGEEILNDYGPLPRSDLLRRYGYVTPKYTRYDVVELPQKDLVHLCQNVTNSTVEELAAKVHAATHGEVDLTEEEETFLLERESEDTNDMGTNPSTPTLKLPDEAVTLTQLLLASEDEGRHLKKLEPARKAELNLQVGRVLEQLLTNKSAAYATSTAEDRAYLQDSTVQGRRRMAIEVRLGEKVLLQEAIDLARQMQQPTNGHAADEPASKKRRTD</sequence>
<feature type="compositionally biased region" description="Basic and acidic residues" evidence="7">
    <location>
        <begin position="455"/>
        <end position="467"/>
    </location>
</feature>
<dbReference type="GO" id="GO:0032259">
    <property type="term" value="P:methylation"/>
    <property type="evidence" value="ECO:0007669"/>
    <property type="project" value="UniProtKB-KW"/>
</dbReference>
<dbReference type="InterPro" id="IPR015353">
    <property type="entry name" value="Rubisco_LSMT_subst-bd"/>
</dbReference>
<evidence type="ECO:0000256" key="2">
    <source>
        <dbReference type="ARBA" id="ARBA00022603"/>
    </source>
</evidence>
<dbReference type="Gene3D" id="3.90.1410.10">
    <property type="entry name" value="set domain protein methyltransferase, domain 1"/>
    <property type="match status" value="1"/>
</dbReference>
<dbReference type="GO" id="GO:0016279">
    <property type="term" value="F:protein-lysine N-methyltransferase activity"/>
    <property type="evidence" value="ECO:0007669"/>
    <property type="project" value="UniProtKB-UniRule"/>
</dbReference>
<dbReference type="Pfam" id="PF00856">
    <property type="entry name" value="SET"/>
    <property type="match status" value="1"/>
</dbReference>
<accession>A0A5N6KZX4</accession>
<reference evidence="9 10" key="1">
    <citation type="submission" date="2019-06" db="EMBL/GenBank/DDBJ databases">
        <title>A chromosomal-level reference genome of Carpinus fangiana (Coryloideae, Betulaceae).</title>
        <authorList>
            <person name="Yang X."/>
            <person name="Wang Z."/>
            <person name="Zhang L."/>
            <person name="Hao G."/>
            <person name="Liu J."/>
            <person name="Yang Y."/>
        </authorList>
    </citation>
    <scope>NUCLEOTIDE SEQUENCE [LARGE SCALE GENOMIC DNA]</scope>
    <source>
        <strain evidence="9">Cfa_2016G</strain>
        <tissue evidence="9">Leaf</tissue>
    </source>
</reference>
<evidence type="ECO:0000256" key="3">
    <source>
        <dbReference type="ARBA" id="ARBA00022679"/>
    </source>
</evidence>
<keyword evidence="4 6" id="KW-0949">S-adenosyl-L-methionine</keyword>
<dbReference type="InterPro" id="IPR046341">
    <property type="entry name" value="SET_dom_sf"/>
</dbReference>
<dbReference type="OrthoDB" id="42889at2759"/>
<evidence type="ECO:0000313" key="10">
    <source>
        <dbReference type="Proteomes" id="UP000327013"/>
    </source>
</evidence>
<dbReference type="InterPro" id="IPR011383">
    <property type="entry name" value="N-lys_methylase_SETD6"/>
</dbReference>
<dbReference type="GO" id="GO:0005634">
    <property type="term" value="C:nucleus"/>
    <property type="evidence" value="ECO:0007669"/>
    <property type="project" value="UniProtKB-SubCell"/>
</dbReference>
<evidence type="ECO:0000259" key="8">
    <source>
        <dbReference type="PROSITE" id="PS50280"/>
    </source>
</evidence>
<keyword evidence="3 6" id="KW-0808">Transferase</keyword>
<comment type="caution">
    <text evidence="9">The sequence shown here is derived from an EMBL/GenBank/DDBJ whole genome shotgun (WGS) entry which is preliminary data.</text>
</comment>
<dbReference type="InterPro" id="IPR044430">
    <property type="entry name" value="SETD6_SET"/>
</dbReference>
<keyword evidence="5 6" id="KW-0539">Nucleus</keyword>
<evidence type="ECO:0000256" key="4">
    <source>
        <dbReference type="ARBA" id="ARBA00022691"/>
    </source>
</evidence>
<dbReference type="InterPro" id="IPR036464">
    <property type="entry name" value="Rubisco_LSMT_subst-bd_sf"/>
</dbReference>
<dbReference type="SUPFAM" id="SSF82199">
    <property type="entry name" value="SET domain"/>
    <property type="match status" value="1"/>
</dbReference>
<dbReference type="CDD" id="cd19178">
    <property type="entry name" value="SET_SETD6"/>
    <property type="match status" value="1"/>
</dbReference>
<dbReference type="PANTHER" id="PTHR13271">
    <property type="entry name" value="UNCHARACTERIZED PUTATIVE METHYLTRANSFERASE"/>
    <property type="match status" value="1"/>
</dbReference>
<evidence type="ECO:0000256" key="5">
    <source>
        <dbReference type="ARBA" id="ARBA00023242"/>
    </source>
</evidence>
<dbReference type="InterPro" id="IPR050600">
    <property type="entry name" value="SETD3_SETD6_MTase"/>
</dbReference>
<keyword evidence="2 6" id="KW-0489">Methyltransferase</keyword>
<dbReference type="PIRSF" id="PIRSF011771">
    <property type="entry name" value="RMS1_SET"/>
    <property type="match status" value="1"/>
</dbReference>
<gene>
    <name evidence="9" type="ORF">FH972_024855</name>
</gene>
<comment type="subcellular location">
    <subcellularLocation>
        <location evidence="1 6">Nucleus</location>
    </subcellularLocation>
</comment>
<dbReference type="FunFam" id="3.90.1410.10:FF:000007">
    <property type="entry name" value="Ribosomal lysine N-methyltransferase 4"/>
    <property type="match status" value="1"/>
</dbReference>
<dbReference type="Proteomes" id="UP000327013">
    <property type="component" value="Unassembled WGS sequence"/>
</dbReference>
<organism evidence="9 10">
    <name type="scientific">Carpinus fangiana</name>
    <dbReference type="NCBI Taxonomy" id="176857"/>
    <lineage>
        <taxon>Eukaryota</taxon>
        <taxon>Viridiplantae</taxon>
        <taxon>Streptophyta</taxon>
        <taxon>Embryophyta</taxon>
        <taxon>Tracheophyta</taxon>
        <taxon>Spermatophyta</taxon>
        <taxon>Magnoliopsida</taxon>
        <taxon>eudicotyledons</taxon>
        <taxon>Gunneridae</taxon>
        <taxon>Pentapetalae</taxon>
        <taxon>rosids</taxon>
        <taxon>fabids</taxon>
        <taxon>Fagales</taxon>
        <taxon>Betulaceae</taxon>
        <taxon>Carpinus</taxon>
    </lineage>
</organism>
<comment type="similarity">
    <text evidence="6">Belongs to the class V-like SAM-binding methyltransferase superfamily. Histone-lysine methyltransferase family. SETD6 subfamily.</text>
</comment>
<feature type="domain" description="SET" evidence="8">
    <location>
        <begin position="25"/>
        <end position="262"/>
    </location>
</feature>
<name>A0A5N6KZX4_9ROSI</name>
<dbReference type="Pfam" id="PF09273">
    <property type="entry name" value="Rubis-subs-bind"/>
    <property type="match status" value="1"/>
</dbReference>
<dbReference type="EC" id="2.1.1.-" evidence="6"/>
<dbReference type="AlphaFoldDB" id="A0A5N6KZX4"/>
<dbReference type="EMBL" id="VIBQ01000031">
    <property type="protein sequence ID" value="KAB8416335.1"/>
    <property type="molecule type" value="Genomic_DNA"/>
</dbReference>
<dbReference type="InterPro" id="IPR001214">
    <property type="entry name" value="SET_dom"/>
</dbReference>
<comment type="function">
    <text evidence="6">Protein-lysine N-methyltransferase.</text>
</comment>
<evidence type="ECO:0000256" key="6">
    <source>
        <dbReference type="PIRNR" id="PIRNR011771"/>
    </source>
</evidence>
<keyword evidence="10" id="KW-1185">Reference proteome</keyword>
<protein>
    <recommendedName>
        <fullName evidence="6">N-lysine methyltransferase</fullName>
        <ecNumber evidence="6">2.1.1.-</ecNumber>
    </recommendedName>
</protein>
<dbReference type="SUPFAM" id="SSF81822">
    <property type="entry name" value="RuBisCo LSMT C-terminal, substrate-binding domain"/>
    <property type="match status" value="1"/>
</dbReference>
<feature type="region of interest" description="Disordered" evidence="7">
    <location>
        <begin position="446"/>
        <end position="467"/>
    </location>
</feature>
<dbReference type="PANTHER" id="PTHR13271:SF34">
    <property type="entry name" value="N-LYSINE METHYLTRANSFERASE SETD6"/>
    <property type="match status" value="1"/>
</dbReference>
<evidence type="ECO:0000313" key="9">
    <source>
        <dbReference type="EMBL" id="KAB8416335.1"/>
    </source>
</evidence>
<proteinExistence type="inferred from homology"/>
<evidence type="ECO:0000256" key="1">
    <source>
        <dbReference type="ARBA" id="ARBA00004123"/>
    </source>
</evidence>
<dbReference type="PROSITE" id="PS50280">
    <property type="entry name" value="SET"/>
    <property type="match status" value="1"/>
</dbReference>